<dbReference type="Gene3D" id="3.30.160.60">
    <property type="entry name" value="Classic Zinc Finger"/>
    <property type="match status" value="1"/>
</dbReference>
<proteinExistence type="predicted"/>
<evidence type="ECO:0000256" key="2">
    <source>
        <dbReference type="SAM" id="MobiDB-lite"/>
    </source>
</evidence>
<dbReference type="PROSITE" id="PS00028">
    <property type="entry name" value="ZINC_FINGER_C2H2_1"/>
    <property type="match status" value="1"/>
</dbReference>
<keyword evidence="1" id="KW-0862">Zinc</keyword>
<dbReference type="OrthoDB" id="10054738at2759"/>
<evidence type="ECO:0000313" key="5">
    <source>
        <dbReference type="Proteomes" id="UP000838412"/>
    </source>
</evidence>
<organism evidence="4 5">
    <name type="scientific">Branchiostoma lanceolatum</name>
    <name type="common">Common lancelet</name>
    <name type="synonym">Amphioxus lanceolatum</name>
    <dbReference type="NCBI Taxonomy" id="7740"/>
    <lineage>
        <taxon>Eukaryota</taxon>
        <taxon>Metazoa</taxon>
        <taxon>Chordata</taxon>
        <taxon>Cephalochordata</taxon>
        <taxon>Leptocardii</taxon>
        <taxon>Amphioxiformes</taxon>
        <taxon>Branchiostomatidae</taxon>
        <taxon>Branchiostoma</taxon>
    </lineage>
</organism>
<dbReference type="InterPro" id="IPR013087">
    <property type="entry name" value="Znf_C2H2_type"/>
</dbReference>
<dbReference type="SMART" id="SM00355">
    <property type="entry name" value="ZnF_C2H2"/>
    <property type="match status" value="2"/>
</dbReference>
<dbReference type="Proteomes" id="UP000838412">
    <property type="component" value="Chromosome 2"/>
</dbReference>
<keyword evidence="1" id="KW-0479">Metal-binding</keyword>
<reference evidence="4" key="1">
    <citation type="submission" date="2022-01" db="EMBL/GenBank/DDBJ databases">
        <authorList>
            <person name="Braso-Vives M."/>
        </authorList>
    </citation>
    <scope>NUCLEOTIDE SEQUENCE</scope>
</reference>
<feature type="compositionally biased region" description="Pro residues" evidence="2">
    <location>
        <begin position="214"/>
        <end position="228"/>
    </location>
</feature>
<keyword evidence="1" id="KW-0863">Zinc-finger</keyword>
<dbReference type="SUPFAM" id="SSF57667">
    <property type="entry name" value="beta-beta-alpha zinc fingers"/>
    <property type="match status" value="1"/>
</dbReference>
<dbReference type="AlphaFoldDB" id="A0A8K0EGY3"/>
<gene>
    <name evidence="4" type="primary">Hypp1010</name>
    <name evidence="4" type="ORF">BLAG_LOCUS12769</name>
</gene>
<feature type="domain" description="C2H2-type" evidence="3">
    <location>
        <begin position="8"/>
        <end position="37"/>
    </location>
</feature>
<protein>
    <submittedName>
        <fullName evidence="4">Hypp1010 protein</fullName>
    </submittedName>
</protein>
<accession>A0A8K0EGY3</accession>
<keyword evidence="5" id="KW-1185">Reference proteome</keyword>
<feature type="compositionally biased region" description="Basic and acidic residues" evidence="2">
    <location>
        <begin position="288"/>
        <end position="298"/>
    </location>
</feature>
<sequence length="537" mass="61715">MWFPGKRFRCGEDGCDKVFRNMRGLAYHWRSHNKPMRYYRCKRCGFRNPDKVLVDVHRVAFHNHHRSRHRKNNLVGAKGSSSWAHLHNNSSRRSADRASCSDFHRKVGFGECKIYEDRNNNTENIPNVNKNKGKSNTSVRMAGNVKSIMHSQTDTAAPTESDDMGVRLVVFLGLLFSTCAEPESGTWVWKRLWQPHLDGICSALCPQDEATPCPTTPPEPTPPSPPEPTDYCRKNPKTLACQLVLRDPELAVRLYKENQWAFLREGARHKEETPTDQDVVVSEEQEQEQVRDEEDRAGARKKIREWKQVWGSDQDSDESEGQMTYGQRRYTSWSSRSIVTARPDASVVGDSAVIRSQYRPVTVKMNMNLRRGQVMRSFRTHRREGETQAGGEVRQQGGELDTVFATRRSAWRLGLTVMSAQVWRRREVRRRQTRQAVLAGACRSQGKVTTPRRVRVDGRWQDFELYSFQVGRSVFQRFYAVSCADSKPVTNCDCGGFCQNKYSQFAALEIYKDDNDEIKVRPRLVEVPTCCELVIPS</sequence>
<feature type="region of interest" description="Disordered" evidence="2">
    <location>
        <begin position="268"/>
        <end position="299"/>
    </location>
</feature>
<dbReference type="InterPro" id="IPR036236">
    <property type="entry name" value="Znf_C2H2_sf"/>
</dbReference>
<evidence type="ECO:0000256" key="1">
    <source>
        <dbReference type="PROSITE-ProRule" id="PRU00042"/>
    </source>
</evidence>
<dbReference type="EMBL" id="OV696687">
    <property type="protein sequence ID" value="CAH1252773.1"/>
    <property type="molecule type" value="Genomic_DNA"/>
</dbReference>
<dbReference type="GO" id="GO:0008270">
    <property type="term" value="F:zinc ion binding"/>
    <property type="evidence" value="ECO:0007669"/>
    <property type="project" value="UniProtKB-KW"/>
</dbReference>
<evidence type="ECO:0000259" key="3">
    <source>
        <dbReference type="PROSITE" id="PS50157"/>
    </source>
</evidence>
<dbReference type="PROSITE" id="PS50157">
    <property type="entry name" value="ZINC_FINGER_C2H2_2"/>
    <property type="match status" value="1"/>
</dbReference>
<evidence type="ECO:0000313" key="4">
    <source>
        <dbReference type="EMBL" id="CAH1252773.1"/>
    </source>
</evidence>
<feature type="region of interest" description="Disordered" evidence="2">
    <location>
        <begin position="210"/>
        <end position="230"/>
    </location>
</feature>
<name>A0A8K0EGY3_BRALA</name>